<evidence type="ECO:0000313" key="9">
    <source>
        <dbReference type="EMBL" id="MBU5675381.1"/>
    </source>
</evidence>
<evidence type="ECO:0000256" key="5">
    <source>
        <dbReference type="ARBA" id="ARBA00022989"/>
    </source>
</evidence>
<dbReference type="InterPro" id="IPR004299">
    <property type="entry name" value="MBOAT_fam"/>
</dbReference>
<feature type="transmembrane region" description="Helical" evidence="8">
    <location>
        <begin position="75"/>
        <end position="93"/>
    </location>
</feature>
<organism evidence="9 10">
    <name type="scientific">Alkaliphilus flagellatus</name>
    <dbReference type="NCBI Taxonomy" id="2841507"/>
    <lineage>
        <taxon>Bacteria</taxon>
        <taxon>Bacillati</taxon>
        <taxon>Bacillota</taxon>
        <taxon>Clostridia</taxon>
        <taxon>Peptostreptococcales</taxon>
        <taxon>Natronincolaceae</taxon>
        <taxon>Alkaliphilus</taxon>
    </lineage>
</organism>
<evidence type="ECO:0000313" key="10">
    <source>
        <dbReference type="Proteomes" id="UP000779508"/>
    </source>
</evidence>
<keyword evidence="10" id="KW-1185">Reference proteome</keyword>
<protein>
    <submittedName>
        <fullName evidence="9">MBOAT family protein</fullName>
    </submittedName>
</protein>
<evidence type="ECO:0000256" key="3">
    <source>
        <dbReference type="ARBA" id="ARBA00022475"/>
    </source>
</evidence>
<feature type="transmembrane region" description="Helical" evidence="8">
    <location>
        <begin position="47"/>
        <end position="63"/>
    </location>
</feature>
<dbReference type="PANTHER" id="PTHR13285:SF18">
    <property type="entry name" value="PROTEIN-CYSTEINE N-PALMITOYLTRANSFERASE RASP"/>
    <property type="match status" value="1"/>
</dbReference>
<evidence type="ECO:0000256" key="4">
    <source>
        <dbReference type="ARBA" id="ARBA00022692"/>
    </source>
</evidence>
<dbReference type="PIRSF" id="PIRSF016636">
    <property type="entry name" value="AlgI_DltB"/>
    <property type="match status" value="1"/>
</dbReference>
<feature type="transmembrane region" description="Helical" evidence="8">
    <location>
        <begin position="341"/>
        <end position="358"/>
    </location>
</feature>
<dbReference type="InterPro" id="IPR051085">
    <property type="entry name" value="MB_O-acyltransferase"/>
</dbReference>
<feature type="transmembrane region" description="Helical" evidence="8">
    <location>
        <begin position="105"/>
        <end position="124"/>
    </location>
</feature>
<feature type="transmembrane region" description="Helical" evidence="8">
    <location>
        <begin position="393"/>
        <end position="415"/>
    </location>
</feature>
<keyword evidence="4 8" id="KW-0812">Transmembrane</keyword>
<keyword evidence="3 7" id="KW-1003">Cell membrane</keyword>
<gene>
    <name evidence="9" type="ORF">KQI88_02990</name>
</gene>
<name>A0ABS6FYQ6_9FIRM</name>
<dbReference type="InterPro" id="IPR024194">
    <property type="entry name" value="Ac/AlaTfrase_AlgI/DltB"/>
</dbReference>
<dbReference type="PIRSF" id="PIRSF500217">
    <property type="entry name" value="AlgI"/>
    <property type="match status" value="1"/>
</dbReference>
<dbReference type="EMBL" id="JAHLQK010000001">
    <property type="protein sequence ID" value="MBU5675381.1"/>
    <property type="molecule type" value="Genomic_DNA"/>
</dbReference>
<feature type="transmembrane region" description="Helical" evidence="8">
    <location>
        <begin position="370"/>
        <end position="387"/>
    </location>
</feature>
<keyword evidence="5 8" id="KW-1133">Transmembrane helix</keyword>
<dbReference type="Pfam" id="PF03062">
    <property type="entry name" value="MBOAT"/>
    <property type="match status" value="1"/>
</dbReference>
<dbReference type="InterPro" id="IPR028362">
    <property type="entry name" value="AlgI"/>
</dbReference>
<dbReference type="Proteomes" id="UP000779508">
    <property type="component" value="Unassembled WGS sequence"/>
</dbReference>
<sequence length="460" mass="53821">MVFSSLIFLFLFLPIVLACYYLSNNKFRNYILLIASLFFYAWGEPRYIYLMIFSIIVNYFMGLKVEINSKSNKKLWLAISIIFNLSLLIVFKYADFLFGIKGIKLPIGISFFTFQTMSYVIDVYRKDARVQKKLSDLALYISLFPQLIAGPIVRYQTVDKQIKEREHSLDKFAEGVNRFVFGLSKKVILANQLAFVADGVFTANISSLSIIESWIGIICYTLQIYFDFSGYSDMAIGLGKMFGFDFLENFDYPYISQSVSEFWRRWHISMGSWFRDYLYIPLGGNRVSKIKLYRNLFIVWFLTGLWHGANWTFVIWGLYYGVLIVLEKAFLEKLLNRLPKIFRHIYLLFVVLIGWVFFRTDNINQAMSFIKVMMGLGTNPIINNSAIMYINDYWYIVFVSIIFSTPIVSRIKHLVNKTNKKLLENQIAYGFHSLILIICMIAVTILLSSSSYNPFLYFRF</sequence>
<keyword evidence="7" id="KW-0012">Acyltransferase</keyword>
<evidence type="ECO:0000256" key="6">
    <source>
        <dbReference type="ARBA" id="ARBA00023136"/>
    </source>
</evidence>
<proteinExistence type="inferred from homology"/>
<comment type="subcellular location">
    <subcellularLocation>
        <location evidence="1">Cell membrane</location>
        <topology evidence="1">Multi-pass membrane protein</topology>
    </subcellularLocation>
</comment>
<dbReference type="PANTHER" id="PTHR13285">
    <property type="entry name" value="ACYLTRANSFERASE"/>
    <property type="match status" value="1"/>
</dbReference>
<evidence type="ECO:0000256" key="2">
    <source>
        <dbReference type="ARBA" id="ARBA00010323"/>
    </source>
</evidence>
<dbReference type="RefSeq" id="WP_216414866.1">
    <property type="nucleotide sequence ID" value="NZ_JAHLQK010000001.1"/>
</dbReference>
<reference evidence="9 10" key="1">
    <citation type="submission" date="2021-06" db="EMBL/GenBank/DDBJ databases">
        <authorList>
            <person name="Sun Q."/>
            <person name="Li D."/>
        </authorList>
    </citation>
    <scope>NUCLEOTIDE SEQUENCE [LARGE SCALE GENOMIC DNA]</scope>
    <source>
        <strain evidence="9 10">MSJ-5</strain>
    </source>
</reference>
<comment type="similarity">
    <text evidence="2 7">Belongs to the membrane-bound acyltransferase family.</text>
</comment>
<evidence type="ECO:0000256" key="7">
    <source>
        <dbReference type="PIRNR" id="PIRNR016636"/>
    </source>
</evidence>
<evidence type="ECO:0000256" key="1">
    <source>
        <dbReference type="ARBA" id="ARBA00004651"/>
    </source>
</evidence>
<accession>A0ABS6FYQ6</accession>
<feature type="transmembrane region" description="Helical" evidence="8">
    <location>
        <begin position="427"/>
        <end position="447"/>
    </location>
</feature>
<comment type="caution">
    <text evidence="9">The sequence shown here is derived from an EMBL/GenBank/DDBJ whole genome shotgun (WGS) entry which is preliminary data.</text>
</comment>
<feature type="transmembrane region" description="Helical" evidence="8">
    <location>
        <begin position="296"/>
        <end position="321"/>
    </location>
</feature>
<evidence type="ECO:0000256" key="8">
    <source>
        <dbReference type="SAM" id="Phobius"/>
    </source>
</evidence>
<keyword evidence="7" id="KW-0808">Transferase</keyword>
<keyword evidence="6 7" id="KW-0472">Membrane</keyword>